<sequence>MQQKWNTFRGLKKELWQLLRANKRALHQKSRVRWYLEGDRNTRYFHNVASTRHRANFIGKIIAQGHVIDNLKDIMEEIVNHFKMLYGYKTASCLKELNCGIKHLDQVVSILVSSKGSGEPSRRRRGGLLFKVDFEKAFENVSWDFLDLVMRMMGFGVKWRSWISACISTVSTLLMEGQNVIDGGCVTVLKSVLSSLLIFHMSLFHMPARIRMAIQKILKRIVIGKSGLEPNRILPSLGNPSKASGIWKNITKPFFGAYDFSAFVVDGISLSLGNGNRTSFWEDEWIDDITFKVVFPQIFALAVKKASSFETLAIGMGMSGRGILNYARMSLDGKANNGRGILSKYREDLTRLRLFDSSCILGYAVTAFLLLRCD</sequence>
<proteinExistence type="predicted"/>
<keyword evidence="1" id="KW-1185">Reference proteome</keyword>
<dbReference type="GeneID" id="110419604"/>
<evidence type="ECO:0000313" key="2">
    <source>
        <dbReference type="RefSeq" id="XP_021288374.1"/>
    </source>
</evidence>
<organism evidence="1 2">
    <name type="scientific">Herrania umbratica</name>
    <dbReference type="NCBI Taxonomy" id="108875"/>
    <lineage>
        <taxon>Eukaryota</taxon>
        <taxon>Viridiplantae</taxon>
        <taxon>Streptophyta</taxon>
        <taxon>Embryophyta</taxon>
        <taxon>Tracheophyta</taxon>
        <taxon>Spermatophyta</taxon>
        <taxon>Magnoliopsida</taxon>
        <taxon>eudicotyledons</taxon>
        <taxon>Gunneridae</taxon>
        <taxon>Pentapetalae</taxon>
        <taxon>rosids</taxon>
        <taxon>malvids</taxon>
        <taxon>Malvales</taxon>
        <taxon>Malvaceae</taxon>
        <taxon>Byttnerioideae</taxon>
        <taxon>Herrania</taxon>
    </lineage>
</organism>
<reference evidence="2" key="1">
    <citation type="submission" date="2025-08" db="UniProtKB">
        <authorList>
            <consortium name="RefSeq"/>
        </authorList>
    </citation>
    <scope>IDENTIFICATION</scope>
    <source>
        <tissue evidence="2">Leaf</tissue>
    </source>
</reference>
<accession>A0A6J1APC5</accession>
<dbReference type="AlphaFoldDB" id="A0A6J1APC5"/>
<dbReference type="RefSeq" id="XP_021288374.1">
    <property type="nucleotide sequence ID" value="XM_021432699.1"/>
</dbReference>
<gene>
    <name evidence="2" type="primary">LOC110419604</name>
</gene>
<dbReference type="PANTHER" id="PTHR36617:SF5">
    <property type="entry name" value="OS05G0421675 PROTEIN"/>
    <property type="match status" value="1"/>
</dbReference>
<evidence type="ECO:0000313" key="1">
    <source>
        <dbReference type="Proteomes" id="UP000504621"/>
    </source>
</evidence>
<dbReference type="OrthoDB" id="998159at2759"/>
<dbReference type="Proteomes" id="UP000504621">
    <property type="component" value="Unplaced"/>
</dbReference>
<protein>
    <submittedName>
        <fullName evidence="2">Uncharacterized protein LOC110419604</fullName>
    </submittedName>
</protein>
<name>A0A6J1APC5_9ROSI</name>
<dbReference type="PANTHER" id="PTHR36617">
    <property type="entry name" value="PROTEIN, PUTATIVE-RELATED"/>
    <property type="match status" value="1"/>
</dbReference>